<keyword evidence="4 7" id="KW-0812">Transmembrane</keyword>
<reference evidence="8 9" key="1">
    <citation type="submission" date="2014-01" db="EMBL/GenBank/DDBJ databases">
        <title>Development of a Comparative Genomic Fingerprinting Assay for High Resolution Genotyping of Arcobacter butzleri.</title>
        <authorList>
            <person name="Webb A.L."/>
            <person name="Inglis G.D."/>
            <person name="Kruczkiewicz P."/>
            <person name="Selinger L.B."/>
            <person name="Taboada E.N."/>
        </authorList>
    </citation>
    <scope>NUCLEOTIDE SEQUENCE [LARGE SCALE GENOMIC DNA]</scope>
    <source>
        <strain evidence="8 9">L348</strain>
    </source>
</reference>
<evidence type="ECO:0000313" key="9">
    <source>
        <dbReference type="Proteomes" id="UP000035514"/>
    </source>
</evidence>
<keyword evidence="5 7" id="KW-1133">Transmembrane helix</keyword>
<dbReference type="AlphaFoldDB" id="A0A0G9K4V4"/>
<dbReference type="PATRIC" id="fig|1447256.3.peg.647"/>
<dbReference type="Proteomes" id="UP000035514">
    <property type="component" value="Unassembled WGS sequence"/>
</dbReference>
<evidence type="ECO:0000256" key="7">
    <source>
        <dbReference type="SAM" id="Phobius"/>
    </source>
</evidence>
<feature type="transmembrane region" description="Helical" evidence="7">
    <location>
        <begin position="265"/>
        <end position="283"/>
    </location>
</feature>
<comment type="similarity">
    <text evidence="2">Belongs to the UPF0718 family.</text>
</comment>
<feature type="transmembrane region" description="Helical" evidence="7">
    <location>
        <begin position="77"/>
        <end position="100"/>
    </location>
</feature>
<feature type="transmembrane region" description="Helical" evidence="7">
    <location>
        <begin position="137"/>
        <end position="159"/>
    </location>
</feature>
<feature type="transmembrane region" description="Helical" evidence="7">
    <location>
        <begin position="39"/>
        <end position="57"/>
    </location>
</feature>
<evidence type="ECO:0000256" key="6">
    <source>
        <dbReference type="ARBA" id="ARBA00023136"/>
    </source>
</evidence>
<evidence type="ECO:0000256" key="4">
    <source>
        <dbReference type="ARBA" id="ARBA00022692"/>
    </source>
</evidence>
<feature type="transmembrane region" description="Helical" evidence="7">
    <location>
        <begin position="202"/>
        <end position="222"/>
    </location>
</feature>
<evidence type="ECO:0000256" key="5">
    <source>
        <dbReference type="ARBA" id="ARBA00022989"/>
    </source>
</evidence>
<gene>
    <name evidence="8" type="ORF">AA20_03355</name>
</gene>
<dbReference type="InterPro" id="IPR005524">
    <property type="entry name" value="DUF318"/>
</dbReference>
<protein>
    <submittedName>
        <fullName evidence="8">Permease</fullName>
    </submittedName>
</protein>
<sequence length="321" mass="35229">MFDWLVNLTSIFVFDILGLSKGTHLGEALNFFIYDTIKIFILLITIIYMVTLLRSYFPVEKARDYLSGKHKIVGHIMAAIFGIITPFCSCSAIPLFLGFLQARIPLGVTFSYLISAPLSDAVVIAMLFSLFGWKIALLYVGIGLLIAIVAGLIIGSMNLEKEVLIEVKPINSCCNGSNSDETIFSQRVKESWEYTKDIFKKIYLYVIVGVGIGAFIHGYIPADFISKYAGGDVWYAPIVAVIMGIPMYSNAAGILPLVEVLTQKGMLLGTALAFMMAVVALSLPEAMILKRVLSLKLISIFFAIVGVAILLTGYLFNYLIG</sequence>
<dbReference type="PANTHER" id="PTHR42775:SF1">
    <property type="entry name" value="PERMEASE RV2963-RELATED"/>
    <property type="match status" value="1"/>
</dbReference>
<feature type="transmembrane region" description="Helical" evidence="7">
    <location>
        <begin position="112"/>
        <end position="131"/>
    </location>
</feature>
<name>A0A0G9K4V4_9BACT</name>
<evidence type="ECO:0000256" key="1">
    <source>
        <dbReference type="ARBA" id="ARBA00004651"/>
    </source>
</evidence>
<dbReference type="EMBL" id="JAIQ01000066">
    <property type="protein sequence ID" value="KLE01511.1"/>
    <property type="molecule type" value="Genomic_DNA"/>
</dbReference>
<dbReference type="Pfam" id="PF03773">
    <property type="entry name" value="ArsP_1"/>
    <property type="match status" value="1"/>
</dbReference>
<evidence type="ECO:0000256" key="3">
    <source>
        <dbReference type="ARBA" id="ARBA00022475"/>
    </source>
</evidence>
<feature type="transmembrane region" description="Helical" evidence="7">
    <location>
        <begin position="234"/>
        <end position="258"/>
    </location>
</feature>
<dbReference type="InterPro" id="IPR053166">
    <property type="entry name" value="UPF0718_permease"/>
</dbReference>
<comment type="caution">
    <text evidence="8">The sequence shown here is derived from an EMBL/GenBank/DDBJ whole genome shotgun (WGS) entry which is preliminary data.</text>
</comment>
<accession>A0A0G9K4V4</accession>
<feature type="transmembrane region" description="Helical" evidence="7">
    <location>
        <begin position="295"/>
        <end position="320"/>
    </location>
</feature>
<dbReference type="RefSeq" id="WP_046996360.1">
    <property type="nucleotide sequence ID" value="NZ_JAIQ01000066.1"/>
</dbReference>
<comment type="subcellular location">
    <subcellularLocation>
        <location evidence="1">Cell membrane</location>
        <topology evidence="1">Multi-pass membrane protein</topology>
    </subcellularLocation>
</comment>
<proteinExistence type="inferred from homology"/>
<organism evidence="8 9">
    <name type="scientific">Aliarcobacter butzleri L348</name>
    <dbReference type="NCBI Taxonomy" id="1447256"/>
    <lineage>
        <taxon>Bacteria</taxon>
        <taxon>Pseudomonadati</taxon>
        <taxon>Campylobacterota</taxon>
        <taxon>Epsilonproteobacteria</taxon>
        <taxon>Campylobacterales</taxon>
        <taxon>Arcobacteraceae</taxon>
        <taxon>Aliarcobacter</taxon>
    </lineage>
</organism>
<evidence type="ECO:0000256" key="2">
    <source>
        <dbReference type="ARBA" id="ARBA00006386"/>
    </source>
</evidence>
<evidence type="ECO:0000313" key="8">
    <source>
        <dbReference type="EMBL" id="KLE01511.1"/>
    </source>
</evidence>
<dbReference type="PANTHER" id="PTHR42775">
    <property type="entry name" value="PERMEASE RV2963-RELATED"/>
    <property type="match status" value="1"/>
</dbReference>
<keyword evidence="6 7" id="KW-0472">Membrane</keyword>
<dbReference type="GO" id="GO:0005886">
    <property type="term" value="C:plasma membrane"/>
    <property type="evidence" value="ECO:0007669"/>
    <property type="project" value="UniProtKB-SubCell"/>
</dbReference>
<keyword evidence="3" id="KW-1003">Cell membrane</keyword>